<dbReference type="Pfam" id="PF13639">
    <property type="entry name" value="zf-RING_2"/>
    <property type="match status" value="1"/>
</dbReference>
<protein>
    <recommendedName>
        <fullName evidence="2">RING-type E3 ubiquitin transferase</fullName>
        <ecNumber evidence="2">2.3.2.27</ecNumber>
    </recommendedName>
</protein>
<dbReference type="InterPro" id="IPR017907">
    <property type="entry name" value="Znf_RING_CS"/>
</dbReference>
<keyword evidence="8" id="KW-0804">Transcription</keyword>
<dbReference type="GO" id="GO:0061630">
    <property type="term" value="F:ubiquitin protein ligase activity"/>
    <property type="evidence" value="ECO:0007669"/>
    <property type="project" value="UniProtKB-EC"/>
</dbReference>
<gene>
    <name evidence="11" type="ORF">PSON_ATCC_30995.1.T0020026</name>
</gene>
<evidence type="ECO:0000256" key="4">
    <source>
        <dbReference type="ARBA" id="ARBA00022723"/>
    </source>
</evidence>
<dbReference type="InterPro" id="IPR001841">
    <property type="entry name" value="Znf_RING"/>
</dbReference>
<evidence type="ECO:0000256" key="5">
    <source>
        <dbReference type="ARBA" id="ARBA00022771"/>
    </source>
</evidence>
<dbReference type="PROSITE" id="PS50089">
    <property type="entry name" value="ZF_RING_2"/>
    <property type="match status" value="1"/>
</dbReference>
<dbReference type="EC" id="2.3.2.27" evidence="2"/>
<dbReference type="PANTHER" id="PTHR46077">
    <property type="entry name" value="E3 UBIQUITIN-PROTEIN LIGASE TOPORS"/>
    <property type="match status" value="1"/>
</dbReference>
<reference evidence="11" key="1">
    <citation type="submission" date="2021-01" db="EMBL/GenBank/DDBJ databases">
        <authorList>
            <consortium name="Genoscope - CEA"/>
            <person name="William W."/>
        </authorList>
    </citation>
    <scope>NUCLEOTIDE SEQUENCE</scope>
</reference>
<keyword evidence="12" id="KW-1185">Reference proteome</keyword>
<keyword evidence="6" id="KW-0862">Zinc</keyword>
<dbReference type="PANTHER" id="PTHR46077:SF1">
    <property type="entry name" value="TOP1 BINDING ARGININE_SERINE RICH PROTEIN, E3 UBIQUITIN LIGASE"/>
    <property type="match status" value="1"/>
</dbReference>
<comment type="caution">
    <text evidence="11">The sequence shown here is derived from an EMBL/GenBank/DDBJ whole genome shotgun (WGS) entry which is preliminary data.</text>
</comment>
<dbReference type="SMART" id="SM00184">
    <property type="entry name" value="RING"/>
    <property type="match status" value="1"/>
</dbReference>
<proteinExistence type="predicted"/>
<dbReference type="AlphaFoldDB" id="A0A8S1JWS7"/>
<evidence type="ECO:0000256" key="7">
    <source>
        <dbReference type="ARBA" id="ARBA00023015"/>
    </source>
</evidence>
<evidence type="ECO:0000256" key="2">
    <source>
        <dbReference type="ARBA" id="ARBA00012483"/>
    </source>
</evidence>
<evidence type="ECO:0000256" key="6">
    <source>
        <dbReference type="ARBA" id="ARBA00022833"/>
    </source>
</evidence>
<keyword evidence="5 9" id="KW-0863">Zinc-finger</keyword>
<dbReference type="GO" id="GO:0006513">
    <property type="term" value="P:protein monoubiquitination"/>
    <property type="evidence" value="ECO:0007669"/>
    <property type="project" value="TreeGrafter"/>
</dbReference>
<dbReference type="GO" id="GO:0008270">
    <property type="term" value="F:zinc ion binding"/>
    <property type="evidence" value="ECO:0007669"/>
    <property type="project" value="UniProtKB-KW"/>
</dbReference>
<name>A0A8S1JWS7_9CILI</name>
<keyword evidence="4" id="KW-0479">Metal-binding</keyword>
<dbReference type="EMBL" id="CAJJDN010000002">
    <property type="protein sequence ID" value="CAD8046707.1"/>
    <property type="molecule type" value="Genomic_DNA"/>
</dbReference>
<dbReference type="Proteomes" id="UP000692954">
    <property type="component" value="Unassembled WGS sequence"/>
</dbReference>
<comment type="catalytic activity">
    <reaction evidence="1">
        <text>S-ubiquitinyl-[E2 ubiquitin-conjugating enzyme]-L-cysteine + [acceptor protein]-L-lysine = [E2 ubiquitin-conjugating enzyme]-L-cysteine + N(6)-ubiquitinyl-[acceptor protein]-L-lysine.</text>
        <dbReference type="EC" id="2.3.2.27"/>
    </reaction>
</comment>
<evidence type="ECO:0000313" key="12">
    <source>
        <dbReference type="Proteomes" id="UP000692954"/>
    </source>
</evidence>
<evidence type="ECO:0000256" key="9">
    <source>
        <dbReference type="PROSITE-ProRule" id="PRU00175"/>
    </source>
</evidence>
<dbReference type="OrthoDB" id="294268at2759"/>
<keyword evidence="7" id="KW-0805">Transcription regulation</keyword>
<feature type="domain" description="RING-type" evidence="10">
    <location>
        <begin position="12"/>
        <end position="51"/>
    </location>
</feature>
<evidence type="ECO:0000256" key="1">
    <source>
        <dbReference type="ARBA" id="ARBA00000900"/>
    </source>
</evidence>
<organism evidence="11 12">
    <name type="scientific">Paramecium sonneborni</name>
    <dbReference type="NCBI Taxonomy" id="65129"/>
    <lineage>
        <taxon>Eukaryota</taxon>
        <taxon>Sar</taxon>
        <taxon>Alveolata</taxon>
        <taxon>Ciliophora</taxon>
        <taxon>Intramacronucleata</taxon>
        <taxon>Oligohymenophorea</taxon>
        <taxon>Peniculida</taxon>
        <taxon>Parameciidae</taxon>
        <taxon>Paramecium</taxon>
    </lineage>
</organism>
<accession>A0A8S1JWS7</accession>
<dbReference type="PROSITE" id="PS00518">
    <property type="entry name" value="ZF_RING_1"/>
    <property type="match status" value="1"/>
</dbReference>
<evidence type="ECO:0000259" key="10">
    <source>
        <dbReference type="PROSITE" id="PS50089"/>
    </source>
</evidence>
<dbReference type="GO" id="GO:0000209">
    <property type="term" value="P:protein polyubiquitination"/>
    <property type="evidence" value="ECO:0007669"/>
    <property type="project" value="TreeGrafter"/>
</dbReference>
<evidence type="ECO:0000256" key="3">
    <source>
        <dbReference type="ARBA" id="ARBA00022679"/>
    </source>
</evidence>
<evidence type="ECO:0000313" key="11">
    <source>
        <dbReference type="EMBL" id="CAD8046707.1"/>
    </source>
</evidence>
<keyword evidence="3" id="KW-0808">Transferase</keyword>
<sequence length="106" mass="12470">MDLRSNIQKQNCVVCLNQICNQVFLDQCKHSFCFACIQKWSEKSHSCPQCRTIFQGFYEQQIDPKIDIKRYEASPIINNKEDKRLMALADIDNSYYDLVLQQIDSI</sequence>
<evidence type="ECO:0000256" key="8">
    <source>
        <dbReference type="ARBA" id="ARBA00023163"/>
    </source>
</evidence>